<keyword evidence="2 8" id="KW-0396">Initiation factor</keyword>
<protein>
    <recommendedName>
        <fullName evidence="6">Eukaryotic translation initiation factor 2 subunit beta</fullName>
    </recommendedName>
</protein>
<keyword evidence="3" id="KW-0648">Protein biosynthesis</keyword>
<dbReference type="Gene3D" id="3.30.30.170">
    <property type="match status" value="1"/>
</dbReference>
<dbReference type="STRING" id="3476.A0A2P5A6D8"/>
<dbReference type="SUPFAM" id="SSF100966">
    <property type="entry name" value="Translation initiation factor 2 beta, aIF2beta, N-terminal domain"/>
    <property type="match status" value="1"/>
</dbReference>
<dbReference type="SUPFAM" id="SSF75689">
    <property type="entry name" value="Zinc-binding domain of translation initiation factor 2 beta"/>
    <property type="match status" value="1"/>
</dbReference>
<dbReference type="AlphaFoldDB" id="A0A2P5A6D8"/>
<keyword evidence="9" id="KW-1185">Reference proteome</keyword>
<evidence type="ECO:0000256" key="1">
    <source>
        <dbReference type="ARBA" id="ARBA00010397"/>
    </source>
</evidence>
<dbReference type="InterPro" id="IPR016190">
    <property type="entry name" value="Transl_init_fac_IF2/IF5_Zn-bd"/>
</dbReference>
<dbReference type="GO" id="GO:0001731">
    <property type="term" value="P:formation of translation preinitiation complex"/>
    <property type="evidence" value="ECO:0007669"/>
    <property type="project" value="TreeGrafter"/>
</dbReference>
<organism evidence="8 9">
    <name type="scientific">Parasponia andersonii</name>
    <name type="common">Sponia andersonii</name>
    <dbReference type="NCBI Taxonomy" id="3476"/>
    <lineage>
        <taxon>Eukaryota</taxon>
        <taxon>Viridiplantae</taxon>
        <taxon>Streptophyta</taxon>
        <taxon>Embryophyta</taxon>
        <taxon>Tracheophyta</taxon>
        <taxon>Spermatophyta</taxon>
        <taxon>Magnoliopsida</taxon>
        <taxon>eudicotyledons</taxon>
        <taxon>Gunneridae</taxon>
        <taxon>Pentapetalae</taxon>
        <taxon>rosids</taxon>
        <taxon>fabids</taxon>
        <taxon>Rosales</taxon>
        <taxon>Cannabaceae</taxon>
        <taxon>Parasponia</taxon>
    </lineage>
</organism>
<feature type="domain" description="Translation initiation factor IF2/IF5" evidence="7">
    <location>
        <begin position="1"/>
        <end position="86"/>
    </location>
</feature>
<comment type="subunit">
    <text evidence="5">Eukaryotic translation initiation factor 2 eIF2 is a heterotrimeric complex composed of an alpha, a beta and a gamma subunit.</text>
</comment>
<comment type="function">
    <text evidence="4">Component of the eIF2 complex that functions in the early steps of protein synthesis by forming a ternary complex with GTP and initiator tRNA. This complex binds to a 40S ribosomal subunit, followed by mRNA binding to form a 43S pre-initiation complex (43S PIC). Junction of the 60S ribosomal subunit to form the 80S initiation complex is preceded by hydrolysis of the GTP bound to eIF2 and release of an eIF2-GDP binary complex. In order for eIF2 to recycle and catalyze another round of initiation, the GDP bound to eIF2 must exchange with GTP by way of a reaction catalyzed by eIF2B.</text>
</comment>
<evidence type="ECO:0000256" key="6">
    <source>
        <dbReference type="ARBA" id="ARBA00073542"/>
    </source>
</evidence>
<evidence type="ECO:0000256" key="3">
    <source>
        <dbReference type="ARBA" id="ARBA00022917"/>
    </source>
</evidence>
<dbReference type="GO" id="GO:0005850">
    <property type="term" value="C:eukaryotic translation initiation factor 2 complex"/>
    <property type="evidence" value="ECO:0007669"/>
    <property type="project" value="TreeGrafter"/>
</dbReference>
<dbReference type="PANTHER" id="PTHR23001:SF3">
    <property type="entry name" value="EUKARYOTIC TRANSLATION INITIATION FACTOR 2 SUBUNIT 2"/>
    <property type="match status" value="1"/>
</dbReference>
<dbReference type="SMART" id="SM00653">
    <property type="entry name" value="eIF2B_5"/>
    <property type="match status" value="1"/>
</dbReference>
<dbReference type="Pfam" id="PF01873">
    <property type="entry name" value="eIF-5_eIF-2B"/>
    <property type="match status" value="1"/>
</dbReference>
<dbReference type="Proteomes" id="UP000237105">
    <property type="component" value="Unassembled WGS sequence"/>
</dbReference>
<dbReference type="GO" id="GO:0031369">
    <property type="term" value="F:translation initiation factor binding"/>
    <property type="evidence" value="ECO:0007669"/>
    <property type="project" value="TreeGrafter"/>
</dbReference>
<dbReference type="InterPro" id="IPR002735">
    <property type="entry name" value="Transl_init_fac_IF2/IF5_dom"/>
</dbReference>
<gene>
    <name evidence="8" type="ORF">PanWU01x14_364140</name>
</gene>
<dbReference type="OrthoDB" id="10255414at2759"/>
<sequence>MNLCKTMHRQPEHVMTFFLTEMGTSGSLDGQQRLVVKGRFGSRNCEVTLRRYINEYVICNTCKSPDTILTKENLLVFLRCEQCGSEQSVAPITSGFVATLEHRKIRT</sequence>
<comment type="similarity">
    <text evidence="1">Belongs to the eIF-2-beta/eIF-5 family.</text>
</comment>
<evidence type="ECO:0000259" key="7">
    <source>
        <dbReference type="SMART" id="SM00653"/>
    </source>
</evidence>
<evidence type="ECO:0000256" key="2">
    <source>
        <dbReference type="ARBA" id="ARBA00022540"/>
    </source>
</evidence>
<evidence type="ECO:0000313" key="9">
    <source>
        <dbReference type="Proteomes" id="UP000237105"/>
    </source>
</evidence>
<dbReference type="InterPro" id="IPR016189">
    <property type="entry name" value="Transl_init_fac_IF2/IF5_N"/>
</dbReference>
<reference evidence="9" key="1">
    <citation type="submission" date="2016-06" db="EMBL/GenBank/DDBJ databases">
        <title>Parallel loss of symbiosis genes in relatives of nitrogen-fixing non-legume Parasponia.</title>
        <authorList>
            <person name="Van Velzen R."/>
            <person name="Holmer R."/>
            <person name="Bu F."/>
            <person name="Rutten L."/>
            <person name="Van Zeijl A."/>
            <person name="Liu W."/>
            <person name="Santuari L."/>
            <person name="Cao Q."/>
            <person name="Sharma T."/>
            <person name="Shen D."/>
            <person name="Roswanjaya Y."/>
            <person name="Wardhani T."/>
            <person name="Kalhor M.S."/>
            <person name="Jansen J."/>
            <person name="Van den Hoogen J."/>
            <person name="Gungor B."/>
            <person name="Hartog M."/>
            <person name="Hontelez J."/>
            <person name="Verver J."/>
            <person name="Yang W.-C."/>
            <person name="Schijlen E."/>
            <person name="Repin R."/>
            <person name="Schilthuizen M."/>
            <person name="Schranz E."/>
            <person name="Heidstra R."/>
            <person name="Miyata K."/>
            <person name="Fedorova E."/>
            <person name="Kohlen W."/>
            <person name="Bisseling T."/>
            <person name="Smit S."/>
            <person name="Geurts R."/>
        </authorList>
    </citation>
    <scope>NUCLEOTIDE SEQUENCE [LARGE SCALE GENOMIC DNA]</scope>
    <source>
        <strain evidence="9">cv. WU1-14</strain>
    </source>
</reference>
<dbReference type="PANTHER" id="PTHR23001">
    <property type="entry name" value="EUKARYOTIC TRANSLATION INITIATION FACTOR"/>
    <property type="match status" value="1"/>
</dbReference>
<evidence type="ECO:0000256" key="5">
    <source>
        <dbReference type="ARBA" id="ARBA00063900"/>
    </source>
</evidence>
<evidence type="ECO:0000313" key="8">
    <source>
        <dbReference type="EMBL" id="PON32113.1"/>
    </source>
</evidence>
<evidence type="ECO:0000256" key="4">
    <source>
        <dbReference type="ARBA" id="ARBA00054872"/>
    </source>
</evidence>
<proteinExistence type="inferred from homology"/>
<dbReference type="FunFam" id="3.30.30.170:FF:000001">
    <property type="entry name" value="Eukaryotic translation initiation factor 2 subunit"/>
    <property type="match status" value="1"/>
</dbReference>
<accession>A0A2P5A6D8</accession>
<dbReference type="GO" id="GO:0003729">
    <property type="term" value="F:mRNA binding"/>
    <property type="evidence" value="ECO:0007669"/>
    <property type="project" value="TreeGrafter"/>
</dbReference>
<comment type="caution">
    <text evidence="8">The sequence shown here is derived from an EMBL/GenBank/DDBJ whole genome shotgun (WGS) entry which is preliminary data.</text>
</comment>
<dbReference type="EMBL" id="JXTB01000867">
    <property type="protein sequence ID" value="PON32113.1"/>
    <property type="molecule type" value="Genomic_DNA"/>
</dbReference>
<name>A0A2P5A6D8_PARAD</name>
<dbReference type="GO" id="GO:0003743">
    <property type="term" value="F:translation initiation factor activity"/>
    <property type="evidence" value="ECO:0007669"/>
    <property type="project" value="UniProtKB-KW"/>
</dbReference>
<dbReference type="InterPro" id="IPR045196">
    <property type="entry name" value="IF2/IF5"/>
</dbReference>